<name>A0A0P4WYS4_SCYOL</name>
<feature type="region of interest" description="Disordered" evidence="1">
    <location>
        <begin position="1"/>
        <end position="60"/>
    </location>
</feature>
<proteinExistence type="predicted"/>
<feature type="compositionally biased region" description="Low complexity" evidence="1">
    <location>
        <begin position="216"/>
        <end position="231"/>
    </location>
</feature>
<dbReference type="AlphaFoldDB" id="A0A0P4WYS4"/>
<accession>A0A0P4WYS4</accession>
<organism evidence="2">
    <name type="scientific">Scylla olivacea</name>
    <name type="common">Orange mud crab</name>
    <name type="synonym">Cancer olivacea</name>
    <dbReference type="NCBI Taxonomy" id="85551"/>
    <lineage>
        <taxon>Eukaryota</taxon>
        <taxon>Metazoa</taxon>
        <taxon>Ecdysozoa</taxon>
        <taxon>Arthropoda</taxon>
        <taxon>Crustacea</taxon>
        <taxon>Multicrustacea</taxon>
        <taxon>Malacostraca</taxon>
        <taxon>Eumalacostraca</taxon>
        <taxon>Eucarida</taxon>
        <taxon>Decapoda</taxon>
        <taxon>Pleocyemata</taxon>
        <taxon>Brachyura</taxon>
        <taxon>Eubrachyura</taxon>
        <taxon>Portunoidea</taxon>
        <taxon>Portunidae</taxon>
        <taxon>Portuninae</taxon>
        <taxon>Scylla</taxon>
    </lineage>
</organism>
<feature type="region of interest" description="Disordered" evidence="1">
    <location>
        <begin position="203"/>
        <end position="296"/>
    </location>
</feature>
<feature type="compositionally biased region" description="Low complexity" evidence="1">
    <location>
        <begin position="12"/>
        <end position="29"/>
    </location>
</feature>
<sequence length="351" mass="39237">MHAQRCPVAKLRAASQQQQNQAAGRGANSRVSAAAEAKKKQDKNRRGLAAKTPERPSFFQNVHGESAPLLPPHPQMYSDETWALTHARPPPHPDYRKEAPRPKPLTRLMHCKDSTHTKAQSPTLRLHYKETALAKSLAHPAYLKEDTHDTKRKDTVDRSLIINENCAVHGHNTPLRYSLPKSLSCPSSRQTADVERLKNWRRNSLTLTPSSPNPFASATRLHSSTTATTATPGAKEQRRRPLSQGHELPSLPHGQRMVVRQHVSSSRALSPPSTTTSRSNSQPKNTTQSEDTHGRRSQFRRAWSLFAMGCDENQKKTQPQSILRQPTRHVYRRGISGLPVECTSMDVGVVF</sequence>
<dbReference type="EMBL" id="GDRN01047554">
    <property type="protein sequence ID" value="JAI66719.1"/>
    <property type="molecule type" value="Transcribed_RNA"/>
</dbReference>
<reference evidence="2" key="1">
    <citation type="submission" date="2015-09" db="EMBL/GenBank/DDBJ databases">
        <title>Scylla olivacea transcriptome.</title>
        <authorList>
            <person name="Ikhwanuddin M."/>
        </authorList>
    </citation>
    <scope>NUCLEOTIDE SEQUENCE</scope>
</reference>
<feature type="compositionally biased region" description="Low complexity" evidence="1">
    <location>
        <begin position="264"/>
        <end position="281"/>
    </location>
</feature>
<feature type="compositionally biased region" description="Polar residues" evidence="1">
    <location>
        <begin position="203"/>
        <end position="214"/>
    </location>
</feature>
<protein>
    <submittedName>
        <fullName evidence="2">Uncharacterized protein</fullName>
    </submittedName>
</protein>
<evidence type="ECO:0000313" key="2">
    <source>
        <dbReference type="EMBL" id="JAI66719.1"/>
    </source>
</evidence>
<evidence type="ECO:0000256" key="1">
    <source>
        <dbReference type="SAM" id="MobiDB-lite"/>
    </source>
</evidence>